<dbReference type="SUPFAM" id="SSF52317">
    <property type="entry name" value="Class I glutamine amidotransferase-like"/>
    <property type="match status" value="1"/>
</dbReference>
<accession>A0A1V2H5I6</accession>
<dbReference type="EMBL" id="MLCO01000054">
    <property type="protein sequence ID" value="ONG56091.1"/>
    <property type="molecule type" value="Genomic_DNA"/>
</dbReference>
<sequence>MLAITGYVDRWSIRPGETLNVMISVQGGGPYRARIARVICGDPNPKGPGYREVPADWALEGEHAGTQQDIFLGSWGEVPGVTLPAGPVALAATVWPTRLAAGDQPVLAWAGAGHALVLGLGADGAWCRLTTPAGETLLRAGLPLTERAWHELACVIDAEGRLQLRQRPLTPRLDRAEAAEVSALAAPFPGGAGAAAIAAERRDGAHFNGKIERPRFTAGDGGAPIAEWDLSRAMQTDRIEDTGPQAAHGLLHNLPTRAMTGSSWRGDVHRWTEDPSQYGAIHFHDDDLGDAGWQPSLSFAIPEDWQSGVYALHLETERDGRTHRDNIVFHLRARVPGSQARVAFLAPTFSYTVYGQFQKAGRQARIIPRSLEWGALPQAPDGHPEYGVSPYNFHSDGSGVVMSSMRRPMIDKRVNQIHLVDPSEGGSGLYWIAADSFVTDLLTRKGIDFEVITDHDLHAEGVELLSNYNVVLTGQHPEYHTVETLDALQAYLGQGGRFLYLGGNGFYWKVVPHGTGPWSFELRRAEGGIRLWETLPGESYHAQDGSYGGLWRRLGRPPQQLVGVGFSTQGEYIGYPYAFLDAIRDPRVAFMRDGIEDISAPGAPLGERGLMGGGAAGHELDRADVTLGTPRHALVIGRAVLTDPSYQPVNEERRDHTWPAAREEIIRSDLTFFETAGGGAVFSVGSMNFIGALPVDGYENVAARLVTNIIRRFADPAPFPPPPPS</sequence>
<evidence type="ECO:0000259" key="1">
    <source>
        <dbReference type="Pfam" id="PF20254"/>
    </source>
</evidence>
<dbReference type="InterPro" id="IPR029062">
    <property type="entry name" value="Class_I_gatase-like"/>
</dbReference>
<keyword evidence="3" id="KW-1185">Reference proteome</keyword>
<dbReference type="InterPro" id="IPR046540">
    <property type="entry name" value="DMFA2_C"/>
</dbReference>
<proteinExistence type="predicted"/>
<dbReference type="Pfam" id="PF20254">
    <property type="entry name" value="DMFA2_C"/>
    <property type="match status" value="1"/>
</dbReference>
<dbReference type="AlphaFoldDB" id="A0A1V2H5I6"/>
<dbReference type="Proteomes" id="UP000188879">
    <property type="component" value="Unassembled WGS sequence"/>
</dbReference>
<name>A0A1V2H5I6_9PROT</name>
<protein>
    <submittedName>
        <fullName evidence="2">N,N-dimethylformamidase</fullName>
    </submittedName>
</protein>
<organism evidence="2 3">
    <name type="scientific">Teichococcus deserti</name>
    <dbReference type="NCBI Taxonomy" id="1817963"/>
    <lineage>
        <taxon>Bacteria</taxon>
        <taxon>Pseudomonadati</taxon>
        <taxon>Pseudomonadota</taxon>
        <taxon>Alphaproteobacteria</taxon>
        <taxon>Acetobacterales</taxon>
        <taxon>Roseomonadaceae</taxon>
        <taxon>Roseomonas</taxon>
    </lineage>
</organism>
<reference evidence="2 3" key="1">
    <citation type="submission" date="2016-10" db="EMBL/GenBank/DDBJ databases">
        <title>Draft Genome sequence of Roseomonas sp. strain M3.</title>
        <authorList>
            <person name="Subhash Y."/>
            <person name="Lee S."/>
        </authorList>
    </citation>
    <scope>NUCLEOTIDE SEQUENCE [LARGE SCALE GENOMIC DNA]</scope>
    <source>
        <strain evidence="2 3">M3</strain>
    </source>
</reference>
<evidence type="ECO:0000313" key="2">
    <source>
        <dbReference type="EMBL" id="ONG56091.1"/>
    </source>
</evidence>
<gene>
    <name evidence="2" type="ORF">BKE38_07130</name>
</gene>
<feature type="domain" description="N,N-dimethylformamidase beta subunit-like C-terminal" evidence="1">
    <location>
        <begin position="256"/>
        <end position="699"/>
    </location>
</feature>
<dbReference type="RefSeq" id="WP_076956679.1">
    <property type="nucleotide sequence ID" value="NZ_MLCO01000054.1"/>
</dbReference>
<comment type="caution">
    <text evidence="2">The sequence shown here is derived from an EMBL/GenBank/DDBJ whole genome shotgun (WGS) entry which is preliminary data.</text>
</comment>
<dbReference type="OrthoDB" id="505641at2"/>
<evidence type="ECO:0000313" key="3">
    <source>
        <dbReference type="Proteomes" id="UP000188879"/>
    </source>
</evidence>